<dbReference type="InterPro" id="IPR007969">
    <property type="entry name" value="DUF732"/>
</dbReference>
<reference evidence="4 5" key="1">
    <citation type="submission" date="2015-03" db="EMBL/GenBank/DDBJ databases">
        <authorList>
            <person name="Urmite Genomes"/>
        </authorList>
    </citation>
    <scope>NUCLEOTIDE SEQUENCE [LARGE SCALE GENOMIC DNA]</scope>
    <source>
        <strain evidence="4 5">CSUR P1491</strain>
    </source>
</reference>
<keyword evidence="2" id="KW-0472">Membrane</keyword>
<keyword evidence="2" id="KW-0812">Transmembrane</keyword>
<feature type="region of interest" description="Disordered" evidence="1">
    <location>
        <begin position="169"/>
        <end position="197"/>
    </location>
</feature>
<name>A0A0E4CQN1_MYCLN</name>
<feature type="domain" description="DUF732" evidence="3">
    <location>
        <begin position="203"/>
        <end position="272"/>
    </location>
</feature>
<feature type="transmembrane region" description="Helical" evidence="2">
    <location>
        <begin position="140"/>
        <end position="163"/>
    </location>
</feature>
<organism evidence="4 5">
    <name type="scientific">Mycobacterium lentiflavum</name>
    <dbReference type="NCBI Taxonomy" id="141349"/>
    <lineage>
        <taxon>Bacteria</taxon>
        <taxon>Bacillati</taxon>
        <taxon>Actinomycetota</taxon>
        <taxon>Actinomycetes</taxon>
        <taxon>Mycobacteriales</taxon>
        <taxon>Mycobacteriaceae</taxon>
        <taxon>Mycobacterium</taxon>
        <taxon>Mycobacterium simiae complex</taxon>
    </lineage>
</organism>
<protein>
    <recommendedName>
        <fullName evidence="3">DUF732 domain-containing protein</fullName>
    </recommendedName>
</protein>
<feature type="compositionally biased region" description="Low complexity" evidence="1">
    <location>
        <begin position="173"/>
        <end position="183"/>
    </location>
</feature>
<dbReference type="Pfam" id="PF05305">
    <property type="entry name" value="DUF732"/>
    <property type="match status" value="1"/>
</dbReference>
<dbReference type="EMBL" id="CTEE01000001">
    <property type="protein sequence ID" value="CQD21324.1"/>
    <property type="molecule type" value="Genomic_DNA"/>
</dbReference>
<proteinExistence type="predicted"/>
<evidence type="ECO:0000259" key="3">
    <source>
        <dbReference type="Pfam" id="PF05305"/>
    </source>
</evidence>
<evidence type="ECO:0000256" key="1">
    <source>
        <dbReference type="SAM" id="MobiDB-lite"/>
    </source>
</evidence>
<evidence type="ECO:0000256" key="2">
    <source>
        <dbReference type="SAM" id="Phobius"/>
    </source>
</evidence>
<dbReference type="AlphaFoldDB" id="A0A0E4CQN1"/>
<keyword evidence="2" id="KW-1133">Transmembrane helix</keyword>
<feature type="compositionally biased region" description="Pro residues" evidence="1">
    <location>
        <begin position="184"/>
        <end position="195"/>
    </location>
</feature>
<dbReference type="STRING" id="141349.BN1232_05228"/>
<gene>
    <name evidence="4" type="ORF">BN1232_05228</name>
</gene>
<evidence type="ECO:0000313" key="4">
    <source>
        <dbReference type="EMBL" id="CQD21324.1"/>
    </source>
</evidence>
<evidence type="ECO:0000313" key="5">
    <source>
        <dbReference type="Proteomes" id="UP000199251"/>
    </source>
</evidence>
<sequence>MCSDTWTRDDSSVGWSTVTNVPAVRDRRTSQRRRPYRVAHGVGLDLSQRRDARKLVDMRDRETIESELRRIAARGAQPSSREADELLDELLAHSAGIPSPAPVATGDFDYIPDAWLRETRRETKTEKVPPRRRKGAVRRFGLVAALPLSLVALVAAVVVMVAMRHHDSSAQSAEAQPTEASPSAAPPQPVAPKAPGPRADVVDMAFVEALKHEGVPVPSQEYVVAQGHAVCDFLTRQRNFADAVGFVQRSSIWDANQSTDVTAGAIISYCPQSRPSMADEVQQPAYQNTLSDLQAIEGKLQGIQDDLHGIQGGLDNLPGHP</sequence>
<dbReference type="Proteomes" id="UP000199251">
    <property type="component" value="Unassembled WGS sequence"/>
</dbReference>
<accession>A0A0E4CQN1</accession>